<gene>
    <name evidence="1" type="ORF">UFOVP386_19</name>
</gene>
<name>A0A6J7X1F4_9CAUD</name>
<reference evidence="1" key="1">
    <citation type="submission" date="2020-05" db="EMBL/GenBank/DDBJ databases">
        <authorList>
            <person name="Chiriac C."/>
            <person name="Salcher M."/>
            <person name="Ghai R."/>
            <person name="Kavagutti S V."/>
        </authorList>
    </citation>
    <scope>NUCLEOTIDE SEQUENCE</scope>
</reference>
<proteinExistence type="predicted"/>
<sequence>MATTFNQSTTYAGKVAGGYIRQAFLANDSLQNITIRENVEYKEVVRKLVDDITFEAPTCNFTDSGTITTSERVLTLKEFQVNRSVCRREFLDDWNPKSVQDGGMNLDFNEALIQNMLAGISARNEVVLWSGTASTTEYDGFATLFEAVGSGVNMVSTPVAIDKTNVLTKIENLIDSCPLKVRRATERPKIYVASNVAEAYRRKQADLGNGYFFQSGQEVKMTWIGTYEIVECPGMPSSMMAMAQKSNLWFGTNTLSQWNEVFTLDMKKLDGSNNVRYGATFFAGAQFGFGNEISAYIL</sequence>
<accession>A0A6J7X1F4</accession>
<protein>
    <submittedName>
        <fullName evidence="1">Uncharacterized protein</fullName>
    </submittedName>
</protein>
<evidence type="ECO:0000313" key="1">
    <source>
        <dbReference type="EMBL" id="CAB5224032.1"/>
    </source>
</evidence>
<organism evidence="1">
    <name type="scientific">uncultured Caudovirales phage</name>
    <dbReference type="NCBI Taxonomy" id="2100421"/>
    <lineage>
        <taxon>Viruses</taxon>
        <taxon>Duplodnaviria</taxon>
        <taxon>Heunggongvirae</taxon>
        <taxon>Uroviricota</taxon>
        <taxon>Caudoviricetes</taxon>
        <taxon>Peduoviridae</taxon>
        <taxon>Maltschvirus</taxon>
        <taxon>Maltschvirus maltsch</taxon>
    </lineage>
</organism>
<dbReference type="EMBL" id="LR798330">
    <property type="protein sequence ID" value="CAB5224032.1"/>
    <property type="molecule type" value="Genomic_DNA"/>
</dbReference>